<accession>A0A1F6U3H1</accession>
<dbReference type="AlphaFoldDB" id="A0A1F6U3H1"/>
<name>A0A1F6U3H1_9PROT</name>
<dbReference type="EMBL" id="MFTC01000029">
    <property type="protein sequence ID" value="OGI51926.1"/>
    <property type="molecule type" value="Genomic_DNA"/>
</dbReference>
<evidence type="ECO:0000313" key="2">
    <source>
        <dbReference type="Proteomes" id="UP000179037"/>
    </source>
</evidence>
<reference evidence="1 2" key="1">
    <citation type="journal article" date="2016" name="Nat. Commun.">
        <title>Thousands of microbial genomes shed light on interconnected biogeochemical processes in an aquifer system.</title>
        <authorList>
            <person name="Anantharaman K."/>
            <person name="Brown C.T."/>
            <person name="Hug L.A."/>
            <person name="Sharon I."/>
            <person name="Castelle C.J."/>
            <person name="Probst A.J."/>
            <person name="Thomas B.C."/>
            <person name="Singh A."/>
            <person name="Wilkins M.J."/>
            <person name="Karaoz U."/>
            <person name="Brodie E.L."/>
            <person name="Williams K.H."/>
            <person name="Hubbard S.S."/>
            <person name="Banfield J.F."/>
        </authorList>
    </citation>
    <scope>NUCLEOTIDE SEQUENCE [LARGE SCALE GENOMIC DNA]</scope>
</reference>
<comment type="caution">
    <text evidence="1">The sequence shown here is derived from an EMBL/GenBank/DDBJ whole genome shotgun (WGS) entry which is preliminary data.</text>
</comment>
<dbReference type="Proteomes" id="UP000179037">
    <property type="component" value="Unassembled WGS sequence"/>
</dbReference>
<evidence type="ECO:0000313" key="1">
    <source>
        <dbReference type="EMBL" id="OGI51926.1"/>
    </source>
</evidence>
<evidence type="ECO:0008006" key="3">
    <source>
        <dbReference type="Google" id="ProtNLM"/>
    </source>
</evidence>
<sequence>MTLENLAQIGKLKPHKTTRAEIARLLAAVRRNLKDARHADISPESRFDIAYKAVMQCALLAVMANGFRPSTSEPGHHATVIQSLPKTVGLSNERVIVLDKLRKKRNLSDYSGEGIGEEEAAACVRAAEDLAATVEQWLHAHRPELAG</sequence>
<organism evidence="1 2">
    <name type="scientific">Candidatus Muproteobacteria bacterium RIFCSPLOWO2_01_FULL_60_18</name>
    <dbReference type="NCBI Taxonomy" id="1817768"/>
    <lineage>
        <taxon>Bacteria</taxon>
        <taxon>Pseudomonadati</taxon>
        <taxon>Pseudomonadota</taxon>
        <taxon>Candidatus Muproteobacteria</taxon>
    </lineage>
</organism>
<proteinExistence type="predicted"/>
<dbReference type="Gene3D" id="1.20.120.330">
    <property type="entry name" value="Nucleotidyltransferases domain 2"/>
    <property type="match status" value="1"/>
</dbReference>
<gene>
    <name evidence="1" type="ORF">A3A87_08805</name>
</gene>
<protein>
    <recommendedName>
        <fullName evidence="3">DNA-binding protein</fullName>
    </recommendedName>
</protein>